<name>A0A2K4ZNG5_9FIRM</name>
<dbReference type="RefSeq" id="WP_103241905.1">
    <property type="nucleotide sequence ID" value="NZ_JANJZD010000036.1"/>
</dbReference>
<keyword evidence="2 6" id="KW-1003">Cell membrane</keyword>
<evidence type="ECO:0000313" key="9">
    <source>
        <dbReference type="Proteomes" id="UP000236311"/>
    </source>
</evidence>
<comment type="subcellular location">
    <subcellularLocation>
        <location evidence="1 6">Cell membrane</location>
        <topology evidence="1 6">Multi-pass membrane protein</topology>
    </subcellularLocation>
</comment>
<dbReference type="PIRSF" id="PIRSF018968">
    <property type="entry name" value="ABC_permease_BceB"/>
    <property type="match status" value="1"/>
</dbReference>
<dbReference type="PANTHER" id="PTHR46795:SF3">
    <property type="entry name" value="ABC TRANSPORTER PERMEASE"/>
    <property type="match status" value="1"/>
</dbReference>
<keyword evidence="4 6" id="KW-1133">Transmembrane helix</keyword>
<dbReference type="EMBL" id="OFSM01000034">
    <property type="protein sequence ID" value="SOY31932.1"/>
    <property type="molecule type" value="Genomic_DNA"/>
</dbReference>
<evidence type="ECO:0000256" key="3">
    <source>
        <dbReference type="ARBA" id="ARBA00022692"/>
    </source>
</evidence>
<feature type="transmembrane region" description="Helical" evidence="6">
    <location>
        <begin position="162"/>
        <end position="180"/>
    </location>
</feature>
<accession>A0A2K4ZNG5</accession>
<evidence type="ECO:0000256" key="6">
    <source>
        <dbReference type="PIRNR" id="PIRNR018968"/>
    </source>
</evidence>
<proteinExistence type="inferred from homology"/>
<dbReference type="PANTHER" id="PTHR46795">
    <property type="entry name" value="ABC TRANSPORTER PERMEASE-RELATED-RELATED"/>
    <property type="match status" value="1"/>
</dbReference>
<evidence type="ECO:0000256" key="5">
    <source>
        <dbReference type="ARBA" id="ARBA00023136"/>
    </source>
</evidence>
<dbReference type="InterPro" id="IPR052536">
    <property type="entry name" value="ABC-4_Integral_Memb_Prot"/>
</dbReference>
<organism evidence="8 9">
    <name type="scientific">Acetatifactor muris</name>
    <dbReference type="NCBI Taxonomy" id="879566"/>
    <lineage>
        <taxon>Bacteria</taxon>
        <taxon>Bacillati</taxon>
        <taxon>Bacillota</taxon>
        <taxon>Clostridia</taxon>
        <taxon>Lachnospirales</taxon>
        <taxon>Lachnospiraceae</taxon>
        <taxon>Acetatifactor</taxon>
    </lineage>
</organism>
<feature type="transmembrane region" description="Helical" evidence="6">
    <location>
        <begin position="114"/>
        <end position="142"/>
    </location>
</feature>
<evidence type="ECO:0000259" key="7">
    <source>
        <dbReference type="Pfam" id="PF02687"/>
    </source>
</evidence>
<evidence type="ECO:0000256" key="2">
    <source>
        <dbReference type="ARBA" id="ARBA00022475"/>
    </source>
</evidence>
<dbReference type="InterPro" id="IPR003838">
    <property type="entry name" value="ABC3_permease_C"/>
</dbReference>
<feature type="domain" description="ABC3 transporter permease C-terminal" evidence="7">
    <location>
        <begin position="67"/>
        <end position="171"/>
    </location>
</feature>
<feature type="transmembrane region" description="Helical" evidence="6">
    <location>
        <begin position="624"/>
        <end position="644"/>
    </location>
</feature>
<comment type="similarity">
    <text evidence="6">Belongs to the ABC-4 integral membrane protein family.</text>
</comment>
<feature type="transmembrane region" description="Helical" evidence="6">
    <location>
        <begin position="56"/>
        <end position="80"/>
    </location>
</feature>
<evidence type="ECO:0000313" key="8">
    <source>
        <dbReference type="EMBL" id="SOY31932.1"/>
    </source>
</evidence>
<feature type="transmembrane region" description="Helical" evidence="6">
    <location>
        <begin position="530"/>
        <end position="555"/>
    </location>
</feature>
<keyword evidence="9" id="KW-1185">Reference proteome</keyword>
<dbReference type="Pfam" id="PF02687">
    <property type="entry name" value="FtsX"/>
    <property type="match status" value="1"/>
</dbReference>
<sequence>MKKYMLLLPRMAATNIRKNGSVYFPYMGAGIFAMFTYFVFDLILKNDVMRTLPKGVYALMLVQIGFGLLGLIMIPFLYYTNSFLIKRRKRELGLYSILGLEKKHIGIMMFWESLIIYAIVLVGAIGLGLVFSRLIFLLLLNLAKMSVDVKFSISFRAIADTVIFYAFIMGLNLSVNLVQVGRANPVELMGDSRKGEREPRWIGLWSIVGLAAMILGYRMAMEAKLDSGIFINFFLAVFLVILGTYFLFTSGSIAVLRFFKKRKGFYYRSENFITVSGMLYRMKKNAASLSNICVFSTMVIITVVCTVAVYLGMESIVTSNFNREFEVNFFGRGEVDRNALRQETAELAARHGVVLEEEMEYSFVEARAYQKEDAFQTEAPDEYAKRKQLYMMTVEEYNLLENAQKSLRPKEVMIFSSGADYANETVSFGDMEYAVKEELYESRIRQKHSNNTFEWTYCIVFADQAQLQEVSSLFGINSLEQMSYQYGFCPEGRKADIDAFSRELETQVSALPDFAEYVDRRQWMEEQESMYGGLLFIGIFFGAIFLICLLIIMYYKQITEGFEDQKNFEIMQQVGMGDGEIRRTIRKQISMVFGLPLLGAMCHTAVGMRMVYMLMGAIGFFETGLLMACSVGGCLVFALVYSLSYRRTSTAYYRIVRKMENNA</sequence>
<keyword evidence="5 6" id="KW-0472">Membrane</keyword>
<feature type="transmembrane region" description="Helical" evidence="6">
    <location>
        <begin position="201"/>
        <end position="221"/>
    </location>
</feature>
<keyword evidence="6" id="KW-0813">Transport</keyword>
<dbReference type="GO" id="GO:0005886">
    <property type="term" value="C:plasma membrane"/>
    <property type="evidence" value="ECO:0007669"/>
    <property type="project" value="UniProtKB-SubCell"/>
</dbReference>
<feature type="transmembrane region" description="Helical" evidence="6">
    <location>
        <begin position="592"/>
        <end position="612"/>
    </location>
</feature>
<protein>
    <submittedName>
        <fullName evidence="8">Bacitracin export permease protein BceB</fullName>
    </submittedName>
</protein>
<dbReference type="OrthoDB" id="9781780at2"/>
<feature type="transmembrane region" description="Helical" evidence="6">
    <location>
        <begin position="289"/>
        <end position="313"/>
    </location>
</feature>
<evidence type="ECO:0000256" key="4">
    <source>
        <dbReference type="ARBA" id="ARBA00022989"/>
    </source>
</evidence>
<keyword evidence="3 6" id="KW-0812">Transmembrane</keyword>
<evidence type="ECO:0000256" key="1">
    <source>
        <dbReference type="ARBA" id="ARBA00004651"/>
    </source>
</evidence>
<feature type="transmembrane region" description="Helical" evidence="6">
    <location>
        <begin position="21"/>
        <end position="44"/>
    </location>
</feature>
<dbReference type="InterPro" id="IPR027022">
    <property type="entry name" value="ABC_permease_BceB-typ"/>
</dbReference>
<reference evidence="8 9" key="1">
    <citation type="submission" date="2018-01" db="EMBL/GenBank/DDBJ databases">
        <authorList>
            <person name="Gaut B.S."/>
            <person name="Morton B.R."/>
            <person name="Clegg M.T."/>
            <person name="Duvall M.R."/>
        </authorList>
    </citation>
    <scope>NUCLEOTIDE SEQUENCE [LARGE SCALE GENOMIC DNA]</scope>
    <source>
        <strain evidence="8">GP69</strain>
    </source>
</reference>
<dbReference type="GO" id="GO:0055085">
    <property type="term" value="P:transmembrane transport"/>
    <property type="evidence" value="ECO:0007669"/>
    <property type="project" value="UniProtKB-UniRule"/>
</dbReference>
<dbReference type="Proteomes" id="UP000236311">
    <property type="component" value="Unassembled WGS sequence"/>
</dbReference>
<feature type="transmembrane region" description="Helical" evidence="6">
    <location>
        <begin position="233"/>
        <end position="259"/>
    </location>
</feature>
<gene>
    <name evidence="8" type="primary">bceB_2</name>
    <name evidence="8" type="ORF">AMURIS_04681</name>
</gene>
<dbReference type="AlphaFoldDB" id="A0A2K4ZNG5"/>